<dbReference type="InterPro" id="IPR007460">
    <property type="entry name" value="BrnT_toxin"/>
</dbReference>
<dbReference type="EMBL" id="JAENHM010000073">
    <property type="protein sequence ID" value="MBK1841177.1"/>
    <property type="molecule type" value="Genomic_DNA"/>
</dbReference>
<comment type="caution">
    <text evidence="1">The sequence shown here is derived from an EMBL/GenBank/DDBJ whole genome shotgun (WGS) entry which is preliminary data.</text>
</comment>
<dbReference type="Pfam" id="PF04365">
    <property type="entry name" value="BrnT_toxin"/>
    <property type="match status" value="1"/>
</dbReference>
<dbReference type="Gene3D" id="3.10.450.530">
    <property type="entry name" value="Ribonuclease toxin, BrnT, of type II toxin-antitoxin system"/>
    <property type="match status" value="1"/>
</dbReference>
<name>A0ABS1FCM0_9PROT</name>
<keyword evidence="2" id="KW-1185">Reference proteome</keyword>
<dbReference type="RefSeq" id="WP_200197866.1">
    <property type="nucleotide sequence ID" value="NZ_JAENHM010000073.1"/>
</dbReference>
<protein>
    <submittedName>
        <fullName evidence="1">BrnT family toxin</fullName>
    </submittedName>
</protein>
<sequence length="96" mass="10997">MFIDFDPAKSARNDQERGLPFPQAARIFLGPTIEWEDRRHDYGERRIIAVAGQSGEVLSFLYQEPRHPREGGDPGFPTRFVLRTLDPRLRGDDGKS</sequence>
<evidence type="ECO:0000313" key="1">
    <source>
        <dbReference type="EMBL" id="MBK1841177.1"/>
    </source>
</evidence>
<dbReference type="Proteomes" id="UP000652760">
    <property type="component" value="Unassembled WGS sequence"/>
</dbReference>
<proteinExistence type="predicted"/>
<gene>
    <name evidence="1" type="ORF">JHL17_27620</name>
</gene>
<dbReference type="InterPro" id="IPR038573">
    <property type="entry name" value="BrnT_sf"/>
</dbReference>
<accession>A0ABS1FCM0</accession>
<organism evidence="1 2">
    <name type="scientific">Azospirillum endophyticum</name>
    <dbReference type="NCBI Taxonomy" id="2800326"/>
    <lineage>
        <taxon>Bacteria</taxon>
        <taxon>Pseudomonadati</taxon>
        <taxon>Pseudomonadota</taxon>
        <taxon>Alphaproteobacteria</taxon>
        <taxon>Rhodospirillales</taxon>
        <taxon>Azospirillaceae</taxon>
        <taxon>Azospirillum</taxon>
    </lineage>
</organism>
<evidence type="ECO:0000313" key="2">
    <source>
        <dbReference type="Proteomes" id="UP000652760"/>
    </source>
</evidence>
<reference evidence="2" key="1">
    <citation type="submission" date="2021-01" db="EMBL/GenBank/DDBJ databases">
        <title>Genome public.</title>
        <authorList>
            <person name="Liu C."/>
            <person name="Sun Q."/>
        </authorList>
    </citation>
    <scope>NUCLEOTIDE SEQUENCE [LARGE SCALE GENOMIC DNA]</scope>
    <source>
        <strain evidence="2">YIM B02556</strain>
    </source>
</reference>